<evidence type="ECO:0000313" key="1">
    <source>
        <dbReference type="EMBL" id="MCS4485658.1"/>
    </source>
</evidence>
<evidence type="ECO:0000313" key="2">
    <source>
        <dbReference type="Proteomes" id="UP001205609"/>
    </source>
</evidence>
<organism evidence="1 2">
    <name type="scientific">Staphylococcus americanisciuri</name>
    <dbReference type="NCBI Taxonomy" id="2973940"/>
    <lineage>
        <taxon>Bacteria</taxon>
        <taxon>Bacillati</taxon>
        <taxon>Bacillota</taxon>
        <taxon>Bacilli</taxon>
        <taxon>Bacillales</taxon>
        <taxon>Staphylococcaceae</taxon>
        <taxon>Staphylococcus</taxon>
    </lineage>
</organism>
<reference evidence="1 2" key="1">
    <citation type="journal article" date="2023" name="Int. J. Syst. Evol. Microbiol.">
        <title>Streptococcus sciuri sp. nov., Staphylococcus marylandisciuri sp. nov. and Staphylococcus americanisciuri sp. nov., isolated from faeces of eastern grey squirrel (Sciurus carolinensis).</title>
        <authorList>
            <person name="Volokhov D.V."/>
            <person name="Zagorodnyaya T.A."/>
            <person name="Furtak V.A."/>
            <person name="Nattanmai G."/>
            <person name="Randall L."/>
            <person name="Jose S."/>
            <person name="Gao Y."/>
            <person name="Eisenberg T."/>
            <person name="Delmonte P."/>
            <person name="Blom J."/>
            <person name="Mitchell K.K."/>
        </authorList>
    </citation>
    <scope>NUCLEOTIDE SEQUENCE [LARGE SCALE GENOMIC DNA]</scope>
    <source>
        <strain evidence="1 2">GRT3</strain>
    </source>
</reference>
<proteinExistence type="predicted"/>
<name>A0ABT2EZM6_9STAP</name>
<dbReference type="EMBL" id="JANUXY010000001">
    <property type="protein sequence ID" value="MCS4485658.1"/>
    <property type="molecule type" value="Genomic_DNA"/>
</dbReference>
<comment type="caution">
    <text evidence="1">The sequence shown here is derived from an EMBL/GenBank/DDBJ whole genome shotgun (WGS) entry which is preliminary data.</text>
</comment>
<accession>A0ABT2EZM6</accession>
<gene>
    <name evidence="1" type="ORF">NXS11_01985</name>
</gene>
<keyword evidence="2" id="KW-1185">Reference proteome</keyword>
<dbReference type="Proteomes" id="UP001205609">
    <property type="component" value="Unassembled WGS sequence"/>
</dbReference>
<protein>
    <submittedName>
        <fullName evidence="1">Uncharacterized protein</fullName>
    </submittedName>
</protein>
<sequence length="310" mass="36079">MSELIPFPKTKEKLVNDIKQAVAQSHYEQAYDAFMTYEKYFELTNELALLKCHVLWELAAFLELREETHILIKQEFQPQDDLMIYHLQSLYALEQYQTVVNIIDKVFENNARQEMRMALLPIKDQAQRQLKERRTEMQSQLQKFEQLSKPRQMELILSLIDDGADHFASTIAYLLVQNNVGATLQSLMLEYLRYARYNQSIPIQKYGRNIEVIPSQLIGMEATHFITVITPKIIDMLEVQHPSLVHEALTHLNAHNIDLYPIDITDIASDQAWIDTYMSYFEDMLGIPSTYGIDEAVGDMINLINRSKST</sequence>
<dbReference type="RefSeq" id="WP_259198217.1">
    <property type="nucleotide sequence ID" value="NZ_JANUXY010000001.1"/>
</dbReference>